<dbReference type="InterPro" id="IPR020861">
    <property type="entry name" value="Triosephosphate_isomerase_AS"/>
</dbReference>
<evidence type="ECO:0000256" key="1">
    <source>
        <dbReference type="ARBA" id="ARBA00000148"/>
    </source>
</evidence>
<evidence type="ECO:0000256" key="6">
    <source>
        <dbReference type="ARBA" id="ARBA00023152"/>
    </source>
</evidence>
<comment type="subcellular location">
    <subcellularLocation>
        <location evidence="8 9">Cytoplasm</location>
    </subcellularLocation>
</comment>
<dbReference type="SUPFAM" id="SSF51351">
    <property type="entry name" value="Triosephosphate isomerase (TIM)"/>
    <property type="match status" value="1"/>
</dbReference>
<comment type="pathway">
    <text evidence="8 9">Carbohydrate biosynthesis; gluconeogenesis.</text>
</comment>
<dbReference type="PROSITE" id="PS00171">
    <property type="entry name" value="TIM_1"/>
    <property type="match status" value="1"/>
</dbReference>
<dbReference type="CDD" id="cd00311">
    <property type="entry name" value="TIM"/>
    <property type="match status" value="1"/>
</dbReference>
<comment type="subunit">
    <text evidence="8 9">Homodimer.</text>
</comment>
<dbReference type="PROSITE" id="PS51440">
    <property type="entry name" value="TIM_2"/>
    <property type="match status" value="1"/>
</dbReference>
<evidence type="ECO:0000256" key="9">
    <source>
        <dbReference type="RuleBase" id="RU363013"/>
    </source>
</evidence>
<dbReference type="Pfam" id="PF00121">
    <property type="entry name" value="TIM"/>
    <property type="match status" value="1"/>
</dbReference>
<comment type="catalytic activity">
    <reaction evidence="8 9">
        <text>D-glyceraldehyde 3-phosphate = dihydroxyacetone phosphate</text>
        <dbReference type="Rhea" id="RHEA:18585"/>
        <dbReference type="ChEBI" id="CHEBI:57642"/>
        <dbReference type="ChEBI" id="CHEBI:59776"/>
        <dbReference type="EC" id="5.3.1.1"/>
    </reaction>
</comment>
<dbReference type="InterPro" id="IPR035990">
    <property type="entry name" value="TIM_sf"/>
</dbReference>
<keyword evidence="7 8" id="KW-0413">Isomerase</keyword>
<evidence type="ECO:0000256" key="2">
    <source>
        <dbReference type="ARBA" id="ARBA00004939"/>
    </source>
</evidence>
<dbReference type="HAMAP" id="MF_00147_B">
    <property type="entry name" value="TIM_B"/>
    <property type="match status" value="1"/>
</dbReference>
<evidence type="ECO:0000256" key="8">
    <source>
        <dbReference type="HAMAP-Rule" id="MF_00147"/>
    </source>
</evidence>
<dbReference type="PANTHER" id="PTHR21139:SF42">
    <property type="entry name" value="TRIOSEPHOSPHATE ISOMERASE"/>
    <property type="match status" value="1"/>
</dbReference>
<dbReference type="InterPro" id="IPR022896">
    <property type="entry name" value="TrioseP_Isoase_bac/euk"/>
</dbReference>
<evidence type="ECO:0000256" key="7">
    <source>
        <dbReference type="ARBA" id="ARBA00023235"/>
    </source>
</evidence>
<proteinExistence type="inferred from homology"/>
<feature type="binding site" evidence="8">
    <location>
        <begin position="10"/>
        <end position="12"/>
    </location>
    <ligand>
        <name>substrate</name>
    </ligand>
</feature>
<comment type="pathway">
    <text evidence="8 9">Carbohydrate degradation; glycolysis; D-glyceraldehyde 3-phosphate from glycerone phosphate: step 1/1.</text>
</comment>
<accession>A0ABS9VL98</accession>
<reference evidence="10 11" key="1">
    <citation type="submission" date="2022-03" db="EMBL/GenBank/DDBJ databases">
        <authorList>
            <person name="Jo J.-H."/>
            <person name="Im W.-T."/>
        </authorList>
    </citation>
    <scope>NUCLEOTIDE SEQUENCE [LARGE SCALE GENOMIC DNA]</scope>
    <source>
        <strain evidence="10 11">SM33</strain>
    </source>
</reference>
<dbReference type="NCBIfam" id="TIGR00419">
    <property type="entry name" value="tim"/>
    <property type="match status" value="1"/>
</dbReference>
<feature type="binding site" evidence="8">
    <location>
        <begin position="232"/>
        <end position="233"/>
    </location>
    <ligand>
        <name>substrate</name>
    </ligand>
</feature>
<comment type="similarity">
    <text evidence="3 8 9">Belongs to the triosephosphate isomerase family.</text>
</comment>
<feature type="active site" description="Electrophile" evidence="8">
    <location>
        <position position="93"/>
    </location>
</feature>
<comment type="caution">
    <text evidence="10">The sequence shown here is derived from an EMBL/GenBank/DDBJ whole genome shotgun (WGS) entry which is preliminary data.</text>
</comment>
<evidence type="ECO:0000256" key="5">
    <source>
        <dbReference type="ARBA" id="ARBA00022490"/>
    </source>
</evidence>
<dbReference type="InterPro" id="IPR013785">
    <property type="entry name" value="Aldolase_TIM"/>
</dbReference>
<dbReference type="PANTHER" id="PTHR21139">
    <property type="entry name" value="TRIOSEPHOSPHATE ISOMERASE"/>
    <property type="match status" value="1"/>
</dbReference>
<evidence type="ECO:0000313" key="10">
    <source>
        <dbReference type="EMBL" id="MCH8615197.1"/>
    </source>
</evidence>
<evidence type="ECO:0000256" key="3">
    <source>
        <dbReference type="ARBA" id="ARBA00007422"/>
    </source>
</evidence>
<dbReference type="RefSeq" id="WP_241445911.1">
    <property type="nucleotide sequence ID" value="NZ_JAKZHW010000001.1"/>
</dbReference>
<keyword evidence="6 8" id="KW-0324">Glycolysis</keyword>
<dbReference type="Gene3D" id="3.20.20.70">
    <property type="entry name" value="Aldolase class I"/>
    <property type="match status" value="1"/>
</dbReference>
<dbReference type="GO" id="GO:0004807">
    <property type="term" value="F:triose-phosphate isomerase activity"/>
    <property type="evidence" value="ECO:0007669"/>
    <property type="project" value="UniProtKB-EC"/>
</dbReference>
<feature type="binding site" evidence="8">
    <location>
        <position position="211"/>
    </location>
    <ligand>
        <name>substrate</name>
    </ligand>
</feature>
<dbReference type="InterPro" id="IPR000652">
    <property type="entry name" value="Triosephosphate_isomerase"/>
</dbReference>
<sequence length="253" mass="26335">MTRRMYVVGNWKMHGVAEDIPQIQAIAEGAKSYPGVDVALCVPSILIERAARAVPGFPIGAQDVHFAEKGAHTGCVSSAMLRDAGAKLTIVGHSERREGQHESDEEVRSKAKAALADDLSVILCVGESLAIREAGTAVMTVQAQLDASLPEGAVGSVATRLAVAYEPIWAIGTGKVASLADLGEMHAALRERLLVAYGDAGREVRILYGGSVNASNAAEIFAVEDVDGALVGGASLTADKFLPIVEAAAAIHR</sequence>
<keyword evidence="5 8" id="KW-0963">Cytoplasm</keyword>
<comment type="function">
    <text evidence="8">Involved in the gluconeogenesis. Catalyzes stereospecifically the conversion of dihydroxyacetone phosphate (DHAP) to D-glyceraldehyde-3-phosphate (G3P).</text>
</comment>
<protein>
    <recommendedName>
        <fullName evidence="8 9">Triosephosphate isomerase</fullName>
        <shortName evidence="8">TIM</shortName>
        <shortName evidence="8">TPI</shortName>
        <ecNumber evidence="8 9">5.3.1.1</ecNumber>
    </recommendedName>
    <alternativeName>
        <fullName evidence="8">Triose-phosphate isomerase</fullName>
    </alternativeName>
</protein>
<organism evidence="10 11">
    <name type="scientific">Sphingomonas telluris</name>
    <dbReference type="NCBI Taxonomy" id="2907998"/>
    <lineage>
        <taxon>Bacteria</taxon>
        <taxon>Pseudomonadati</taxon>
        <taxon>Pseudomonadota</taxon>
        <taxon>Alphaproteobacteria</taxon>
        <taxon>Sphingomonadales</taxon>
        <taxon>Sphingomonadaceae</taxon>
        <taxon>Sphingomonas</taxon>
    </lineage>
</organism>
<dbReference type="EMBL" id="JAKZHW010000001">
    <property type="protein sequence ID" value="MCH8615197.1"/>
    <property type="molecule type" value="Genomic_DNA"/>
</dbReference>
<keyword evidence="4 8" id="KW-0312">Gluconeogenesis</keyword>
<name>A0ABS9VL98_9SPHN</name>
<dbReference type="Proteomes" id="UP001203058">
    <property type="component" value="Unassembled WGS sequence"/>
</dbReference>
<feature type="binding site" evidence="8">
    <location>
        <position position="172"/>
    </location>
    <ligand>
        <name>substrate</name>
    </ligand>
</feature>
<dbReference type="EC" id="5.3.1.1" evidence="8 9"/>
<feature type="active site" description="Proton acceptor" evidence="8">
    <location>
        <position position="166"/>
    </location>
</feature>
<comment type="pathway">
    <text evidence="2">Carbohydrate metabolism; erythritol degradation.</text>
</comment>
<evidence type="ECO:0000313" key="11">
    <source>
        <dbReference type="Proteomes" id="UP001203058"/>
    </source>
</evidence>
<evidence type="ECO:0000256" key="4">
    <source>
        <dbReference type="ARBA" id="ARBA00022432"/>
    </source>
</evidence>
<comment type="catalytic activity">
    <reaction evidence="1">
        <text>L-erythrulose 1-phosphate = D-erythrulose 4-phosphate</text>
        <dbReference type="Rhea" id="RHEA:49588"/>
        <dbReference type="ChEBI" id="CHEBI:58002"/>
        <dbReference type="ChEBI" id="CHEBI:90796"/>
        <dbReference type="EC" id="5.3.1.33"/>
    </reaction>
</comment>
<gene>
    <name evidence="8 10" type="primary">tpiA</name>
    <name evidence="10" type="ORF">LZ016_03645</name>
</gene>
<keyword evidence="11" id="KW-1185">Reference proteome</keyword>